<proteinExistence type="predicted"/>
<evidence type="ECO:0000313" key="2">
    <source>
        <dbReference type="Proteomes" id="UP000238655"/>
    </source>
</evidence>
<comment type="caution">
    <text evidence="1">The sequence shown here is derived from an EMBL/GenBank/DDBJ whole genome shotgun (WGS) entry which is preliminary data.</text>
</comment>
<reference evidence="1 2" key="1">
    <citation type="submission" date="2018-01" db="EMBL/GenBank/DDBJ databases">
        <title>Successful Treatment of Persistent Burkholderia cepacia Bacteremia with Ceftazidime-Avibactam.</title>
        <authorList>
            <person name="Tamma P."/>
            <person name="Fan Y."/>
            <person name="Bergman Y."/>
            <person name="Sick-Samuels A."/>
            <person name="Hsu A."/>
            <person name="Timp W."/>
            <person name="Simner P."/>
        </authorList>
    </citation>
    <scope>NUCLEOTIDE SEQUENCE [LARGE SCALE GENOMIC DNA]</scope>
    <source>
        <strain evidence="1 2">170816</strain>
    </source>
</reference>
<name>A0A2S5DMA1_9BURK</name>
<dbReference type="Proteomes" id="UP000238655">
    <property type="component" value="Unassembled WGS sequence"/>
</dbReference>
<organism evidence="1 2">
    <name type="scientific">Burkholderia contaminans</name>
    <dbReference type="NCBI Taxonomy" id="488447"/>
    <lineage>
        <taxon>Bacteria</taxon>
        <taxon>Pseudomonadati</taxon>
        <taxon>Pseudomonadota</taxon>
        <taxon>Betaproteobacteria</taxon>
        <taxon>Burkholderiales</taxon>
        <taxon>Burkholderiaceae</taxon>
        <taxon>Burkholderia</taxon>
        <taxon>Burkholderia cepacia complex</taxon>
    </lineage>
</organism>
<protein>
    <submittedName>
        <fullName evidence="1">Uncharacterized protein</fullName>
    </submittedName>
</protein>
<evidence type="ECO:0000313" key="1">
    <source>
        <dbReference type="EMBL" id="POZ80219.1"/>
    </source>
</evidence>
<sequence length="184" mass="19367">MLASGLAHSNEVAPTSAISSGNISFELLKSGKLVASGTAPVVTGETARVAPAASDGSAQAKVPPMFAIERHSADLVYRDSSSRGYVKACEIAEGKPRLELASLDSGTKVRITADKVSSESVVVSAAIDVQQDLGDQVFEKSGCKVQLPTLSGVTSNQQLRMKLGQNTTTNLDNDYVLVLRYERP</sequence>
<gene>
    <name evidence="1" type="ORF">C3743_40290</name>
</gene>
<dbReference type="EMBL" id="PQVP01000006">
    <property type="protein sequence ID" value="POZ80219.1"/>
    <property type="molecule type" value="Genomic_DNA"/>
</dbReference>
<accession>A0A2S5DMA1</accession>
<dbReference type="AlphaFoldDB" id="A0A2S5DMA1"/>